<reference evidence="2 3" key="1">
    <citation type="journal article" date="2011" name="Stand. Genomic Sci.">
        <title>High quality draft genome sequence of Segniliparus rugosus CDC 945(T)= (ATCC BAA-974(T)).</title>
        <authorList>
            <person name="Earl A.M."/>
            <person name="Desjardins C.A."/>
            <person name="Fitzgerald M.G."/>
            <person name="Arachchi H.M."/>
            <person name="Zeng Q."/>
            <person name="Mehta T."/>
            <person name="Griggs A."/>
            <person name="Birren B.W."/>
            <person name="Toney N.C."/>
            <person name="Carr J."/>
            <person name="Posey J."/>
            <person name="Butler W.R."/>
        </authorList>
    </citation>
    <scope>NUCLEOTIDE SEQUENCE [LARGE SCALE GENOMIC DNA]</scope>
    <source>
        <strain evidence="3">ATCC BAA-974 / DSM 45345 / CCUG 50838 / CIP 108380 / JCM 13579 / CDC 945</strain>
    </source>
</reference>
<dbReference type="Proteomes" id="UP000004816">
    <property type="component" value="Unassembled WGS sequence"/>
</dbReference>
<feature type="region of interest" description="Disordered" evidence="1">
    <location>
        <begin position="38"/>
        <end position="62"/>
    </location>
</feature>
<protein>
    <recommendedName>
        <fullName evidence="4">Lipoprotein</fullName>
    </recommendedName>
</protein>
<name>U1LN25_SEGRC</name>
<proteinExistence type="predicted"/>
<evidence type="ECO:0008006" key="4">
    <source>
        <dbReference type="Google" id="ProtNLM"/>
    </source>
</evidence>
<dbReference type="eggNOG" id="ENOG5031JXJ">
    <property type="taxonomic scope" value="Bacteria"/>
</dbReference>
<dbReference type="STRING" id="679197.HMPREF9336_04237"/>
<dbReference type="AlphaFoldDB" id="U1LN25"/>
<comment type="caution">
    <text evidence="2">The sequence shown here is derived from an EMBL/GenBank/DDBJ whole genome shotgun (WGS) entry which is preliminary data.</text>
</comment>
<keyword evidence="3" id="KW-1185">Reference proteome</keyword>
<accession>U1LN25</accession>
<organism evidence="2 3">
    <name type="scientific">Segniliparus rugosus (strain ATCC BAA-974 / DSM 45345 / CCUG 50838 / CIP 108380 / JCM 13579 / CDC 945)</name>
    <dbReference type="NCBI Taxonomy" id="679197"/>
    <lineage>
        <taxon>Bacteria</taxon>
        <taxon>Bacillati</taxon>
        <taxon>Actinomycetota</taxon>
        <taxon>Actinomycetes</taxon>
        <taxon>Mycobacteriales</taxon>
        <taxon>Segniliparaceae</taxon>
        <taxon>Segniliparus</taxon>
    </lineage>
</organism>
<dbReference type="EMBL" id="ACZI02000002">
    <property type="protein sequence ID" value="ERG69346.1"/>
    <property type="molecule type" value="Genomic_DNA"/>
</dbReference>
<evidence type="ECO:0000313" key="3">
    <source>
        <dbReference type="Proteomes" id="UP000004816"/>
    </source>
</evidence>
<feature type="region of interest" description="Disordered" evidence="1">
    <location>
        <begin position="204"/>
        <end position="226"/>
    </location>
</feature>
<dbReference type="PROSITE" id="PS51257">
    <property type="entry name" value="PROKAR_LIPOPROTEIN"/>
    <property type="match status" value="1"/>
</dbReference>
<dbReference type="HOGENOM" id="CLU_092061_0_0_11"/>
<evidence type="ECO:0000256" key="1">
    <source>
        <dbReference type="SAM" id="MobiDB-lite"/>
    </source>
</evidence>
<evidence type="ECO:0000313" key="2">
    <source>
        <dbReference type="EMBL" id="ERG69346.1"/>
    </source>
</evidence>
<sequence length="226" mass="25053">MSPRTNNPIAHKSIARGVALLFAVVLAMAGCDRIAQYLGPDDRPPPNVKGAPMEPMPTTRQQAQDAVYRYYQKTLRELPDGYALDNSRYGAVGATVSACNDYEPPNTAPAKYHDARTIIAPPGTDNLALVVKIGEIWKNWGWRVEERDGFNKPNRFGIAPDGYVLHVESDAQYPVMFEGSSPCFTGDKARYDYIPIPTLITRDGPQYAAPAKPPEVSESPRRVFNW</sequence>
<gene>
    <name evidence="2" type="ORF">HMPREF9336_04237</name>
</gene>